<dbReference type="InterPro" id="IPR010499">
    <property type="entry name" value="AraC_E-bd"/>
</dbReference>
<evidence type="ECO:0000313" key="3">
    <source>
        <dbReference type="Proteomes" id="UP000000849"/>
    </source>
</evidence>
<dbReference type="InterPro" id="IPR029442">
    <property type="entry name" value="GyrI-like"/>
</dbReference>
<dbReference type="HOGENOM" id="CLU_113664_2_0_11"/>
<organism evidence="2 3">
    <name type="scientific">Cellulomonas flavigena (strain ATCC 482 / DSM 20109 / BCRC 11376 / JCM 18109 / NBRC 3775 / NCIMB 8073 / NRS 134)</name>
    <dbReference type="NCBI Taxonomy" id="446466"/>
    <lineage>
        <taxon>Bacteria</taxon>
        <taxon>Bacillati</taxon>
        <taxon>Actinomycetota</taxon>
        <taxon>Actinomycetes</taxon>
        <taxon>Micrococcales</taxon>
        <taxon>Cellulomonadaceae</taxon>
        <taxon>Cellulomonas</taxon>
    </lineage>
</organism>
<dbReference type="STRING" id="446466.Cfla_3492"/>
<dbReference type="EMBL" id="CP001964">
    <property type="protein sequence ID" value="ADG76366.1"/>
    <property type="molecule type" value="Genomic_DNA"/>
</dbReference>
<dbReference type="SUPFAM" id="SSF55136">
    <property type="entry name" value="Probable bacterial effector-binding domain"/>
    <property type="match status" value="1"/>
</dbReference>
<evidence type="ECO:0000259" key="1">
    <source>
        <dbReference type="SMART" id="SM00871"/>
    </source>
</evidence>
<sequence>MHTTRTDEPTLRLAAVRATVPMSDLVGFFDTAYTRVAQAAAREGWPIVGPAVALYRGMPTDTVDLTAGFAVDAEVGASSDGVEVVEVPGGPALSLTYTGPYDGLPEAWGLVEEDRAGLGADGRGEFWEEYVTEPSPGGDPQQNVTRLVLPLRVEG</sequence>
<dbReference type="SMART" id="SM00871">
    <property type="entry name" value="AraC_E_bind"/>
    <property type="match status" value="1"/>
</dbReference>
<dbReference type="Pfam" id="PF06445">
    <property type="entry name" value="GyrI-like"/>
    <property type="match status" value="1"/>
</dbReference>
<keyword evidence="3" id="KW-1185">Reference proteome</keyword>
<dbReference type="InterPro" id="IPR011256">
    <property type="entry name" value="Reg_factor_effector_dom_sf"/>
</dbReference>
<name>D5UCY1_CELFN</name>
<protein>
    <submittedName>
        <fullName evidence="2">Transcriptional activator ligand binding domain protein</fullName>
    </submittedName>
</protein>
<feature type="domain" description="AraC effector-binding" evidence="1">
    <location>
        <begin position="1"/>
        <end position="152"/>
    </location>
</feature>
<dbReference type="eggNOG" id="COG4978">
    <property type="taxonomic scope" value="Bacteria"/>
</dbReference>
<reference evidence="2 3" key="1">
    <citation type="journal article" date="2010" name="Stand. Genomic Sci.">
        <title>Complete genome sequence of Cellulomonas flavigena type strain (134).</title>
        <authorList>
            <person name="Abt B."/>
            <person name="Foster B."/>
            <person name="Lapidus A."/>
            <person name="Clum A."/>
            <person name="Sun H."/>
            <person name="Pukall R."/>
            <person name="Lucas S."/>
            <person name="Glavina Del Rio T."/>
            <person name="Nolan M."/>
            <person name="Tice H."/>
            <person name="Cheng J.F."/>
            <person name="Pitluck S."/>
            <person name="Liolios K."/>
            <person name="Ivanova N."/>
            <person name="Mavromatis K."/>
            <person name="Ovchinnikova G."/>
            <person name="Pati A."/>
            <person name="Goodwin L."/>
            <person name="Chen A."/>
            <person name="Palaniappan K."/>
            <person name="Land M."/>
            <person name="Hauser L."/>
            <person name="Chang Y.J."/>
            <person name="Jeffries C.D."/>
            <person name="Rohde M."/>
            <person name="Goker M."/>
            <person name="Woyke T."/>
            <person name="Bristow J."/>
            <person name="Eisen J.A."/>
            <person name="Markowitz V."/>
            <person name="Hugenholtz P."/>
            <person name="Kyrpides N.C."/>
            <person name="Klenk H.P."/>
        </authorList>
    </citation>
    <scope>NUCLEOTIDE SEQUENCE [LARGE SCALE GENOMIC DNA]</scope>
    <source>
        <strain evidence="3">ATCC 482 / DSM 20109 / BCRC 11376 / JCM 18109 / NBRC 3775 / NCIMB 8073 / NRS 134</strain>
    </source>
</reference>
<dbReference type="Gene3D" id="3.20.80.10">
    <property type="entry name" value="Regulatory factor, effector binding domain"/>
    <property type="match status" value="1"/>
</dbReference>
<dbReference type="OrthoDB" id="795001at2"/>
<evidence type="ECO:0000313" key="2">
    <source>
        <dbReference type="EMBL" id="ADG76366.1"/>
    </source>
</evidence>
<gene>
    <name evidence="2" type="ordered locus">Cfla_3492</name>
</gene>
<dbReference type="KEGG" id="cfl:Cfla_3492"/>
<dbReference type="AlphaFoldDB" id="D5UCY1"/>
<dbReference type="Proteomes" id="UP000000849">
    <property type="component" value="Chromosome"/>
</dbReference>
<accession>D5UCY1</accession>
<proteinExistence type="predicted"/>
<dbReference type="RefSeq" id="WP_013118694.1">
    <property type="nucleotide sequence ID" value="NC_014151.1"/>
</dbReference>